<feature type="domain" description="RNA polymerase sigma factor 70 region 4 type 2" evidence="6">
    <location>
        <begin position="123"/>
        <end position="174"/>
    </location>
</feature>
<dbReference type="eggNOG" id="COG1595">
    <property type="taxonomic scope" value="Bacteria"/>
</dbReference>
<dbReference type="InterPro" id="IPR007627">
    <property type="entry name" value="RNA_pol_sigma70_r2"/>
</dbReference>
<feature type="domain" description="RNA polymerase sigma-70 region 2" evidence="5">
    <location>
        <begin position="33"/>
        <end position="100"/>
    </location>
</feature>
<dbReference type="STRING" id="1529.SAMN04487885_1267"/>
<name>A0A1I2P9J6_9CLOT</name>
<dbReference type="EMBL" id="FOOE01000026">
    <property type="protein sequence ID" value="SFG10627.1"/>
    <property type="molecule type" value="Genomic_DNA"/>
</dbReference>
<dbReference type="RefSeq" id="WP_051196331.1">
    <property type="nucleotide sequence ID" value="NZ_BAAACD010000039.1"/>
</dbReference>
<evidence type="ECO:0000313" key="7">
    <source>
        <dbReference type="EMBL" id="SFG10627.1"/>
    </source>
</evidence>
<keyword evidence="3" id="KW-0731">Sigma factor</keyword>
<evidence type="ECO:0000256" key="3">
    <source>
        <dbReference type="ARBA" id="ARBA00023082"/>
    </source>
</evidence>
<dbReference type="SUPFAM" id="SSF88659">
    <property type="entry name" value="Sigma3 and sigma4 domains of RNA polymerase sigma factors"/>
    <property type="match status" value="1"/>
</dbReference>
<dbReference type="PANTHER" id="PTHR43133:SF51">
    <property type="entry name" value="RNA POLYMERASE SIGMA FACTOR"/>
    <property type="match status" value="1"/>
</dbReference>
<keyword evidence="2" id="KW-0805">Transcription regulation</keyword>
<dbReference type="Proteomes" id="UP000182135">
    <property type="component" value="Unassembled WGS sequence"/>
</dbReference>
<evidence type="ECO:0000313" key="8">
    <source>
        <dbReference type="Proteomes" id="UP000182135"/>
    </source>
</evidence>
<dbReference type="PANTHER" id="PTHR43133">
    <property type="entry name" value="RNA POLYMERASE ECF-TYPE SIGMA FACTO"/>
    <property type="match status" value="1"/>
</dbReference>
<dbReference type="AlphaFoldDB" id="A0A1I2P9J6"/>
<sequence length="181" mass="21173">MEVSMTGIIPRHNAEILLVKRAKQGDKDAFCNLIRDYKSSMYGVAKTILKEEEDIKDALSSSILKAYECIGGLRKNEYFKTWLIKIVINQCYEICRKNRRVIFLNNDASINQEKYVDTYENLDLKRALDSLEDDLKIVVELYYYEDFLLKDIAKILEIPEGTLKSRLSRARKKLYSILKED</sequence>
<evidence type="ECO:0000256" key="4">
    <source>
        <dbReference type="ARBA" id="ARBA00023163"/>
    </source>
</evidence>
<keyword evidence="8" id="KW-1185">Reference proteome</keyword>
<dbReference type="InterPro" id="IPR036388">
    <property type="entry name" value="WH-like_DNA-bd_sf"/>
</dbReference>
<dbReference type="Pfam" id="PF04542">
    <property type="entry name" value="Sigma70_r2"/>
    <property type="match status" value="1"/>
</dbReference>
<evidence type="ECO:0000256" key="1">
    <source>
        <dbReference type="ARBA" id="ARBA00010641"/>
    </source>
</evidence>
<dbReference type="SUPFAM" id="SSF88946">
    <property type="entry name" value="Sigma2 domain of RNA polymerase sigma factors"/>
    <property type="match status" value="1"/>
</dbReference>
<organism evidence="7 8">
    <name type="scientific">Clostridium cadaveris</name>
    <dbReference type="NCBI Taxonomy" id="1529"/>
    <lineage>
        <taxon>Bacteria</taxon>
        <taxon>Bacillati</taxon>
        <taxon>Bacillota</taxon>
        <taxon>Clostridia</taxon>
        <taxon>Eubacteriales</taxon>
        <taxon>Clostridiaceae</taxon>
        <taxon>Clostridium</taxon>
    </lineage>
</organism>
<keyword evidence="4" id="KW-0804">Transcription</keyword>
<reference evidence="7 8" key="1">
    <citation type="submission" date="2016-10" db="EMBL/GenBank/DDBJ databases">
        <authorList>
            <person name="de Groot N.N."/>
        </authorList>
    </citation>
    <scope>NUCLEOTIDE SEQUENCE [LARGE SCALE GENOMIC DNA]</scope>
    <source>
        <strain evidence="7 8">NLAE-zl-G419</strain>
    </source>
</reference>
<dbReference type="Pfam" id="PF08281">
    <property type="entry name" value="Sigma70_r4_2"/>
    <property type="match status" value="1"/>
</dbReference>
<dbReference type="GO" id="GO:0003677">
    <property type="term" value="F:DNA binding"/>
    <property type="evidence" value="ECO:0007669"/>
    <property type="project" value="InterPro"/>
</dbReference>
<accession>A0A1I2P9J6</accession>
<dbReference type="InterPro" id="IPR013249">
    <property type="entry name" value="RNA_pol_sigma70_r4_t2"/>
</dbReference>
<dbReference type="Gene3D" id="1.10.1740.10">
    <property type="match status" value="1"/>
</dbReference>
<gene>
    <name evidence="7" type="ORF">SAMN04487885_1267</name>
</gene>
<evidence type="ECO:0000259" key="5">
    <source>
        <dbReference type="Pfam" id="PF04542"/>
    </source>
</evidence>
<dbReference type="GO" id="GO:0006352">
    <property type="term" value="P:DNA-templated transcription initiation"/>
    <property type="evidence" value="ECO:0007669"/>
    <property type="project" value="InterPro"/>
</dbReference>
<protein>
    <submittedName>
        <fullName evidence="7">RNA polymerase sigma-70 factor, ECF subfamily</fullName>
    </submittedName>
</protein>
<evidence type="ECO:0000256" key="2">
    <source>
        <dbReference type="ARBA" id="ARBA00023015"/>
    </source>
</evidence>
<dbReference type="InterPro" id="IPR013325">
    <property type="entry name" value="RNA_pol_sigma_r2"/>
</dbReference>
<proteinExistence type="inferred from homology"/>
<dbReference type="CDD" id="cd06171">
    <property type="entry name" value="Sigma70_r4"/>
    <property type="match status" value="1"/>
</dbReference>
<dbReference type="InterPro" id="IPR014284">
    <property type="entry name" value="RNA_pol_sigma-70_dom"/>
</dbReference>
<dbReference type="Gene3D" id="1.10.10.10">
    <property type="entry name" value="Winged helix-like DNA-binding domain superfamily/Winged helix DNA-binding domain"/>
    <property type="match status" value="1"/>
</dbReference>
<evidence type="ECO:0000259" key="6">
    <source>
        <dbReference type="Pfam" id="PF08281"/>
    </source>
</evidence>
<dbReference type="NCBIfam" id="TIGR02937">
    <property type="entry name" value="sigma70-ECF"/>
    <property type="match status" value="1"/>
</dbReference>
<dbReference type="InterPro" id="IPR013324">
    <property type="entry name" value="RNA_pol_sigma_r3/r4-like"/>
</dbReference>
<dbReference type="GO" id="GO:0016987">
    <property type="term" value="F:sigma factor activity"/>
    <property type="evidence" value="ECO:0007669"/>
    <property type="project" value="UniProtKB-KW"/>
</dbReference>
<comment type="similarity">
    <text evidence="1">Belongs to the sigma-70 factor family. ECF subfamily.</text>
</comment>
<dbReference type="InterPro" id="IPR039425">
    <property type="entry name" value="RNA_pol_sigma-70-like"/>
</dbReference>